<accession>A0AAV4MA98</accession>
<evidence type="ECO:0000313" key="2">
    <source>
        <dbReference type="Proteomes" id="UP001054945"/>
    </source>
</evidence>
<comment type="caution">
    <text evidence="1">The sequence shown here is derived from an EMBL/GenBank/DDBJ whole genome shotgun (WGS) entry which is preliminary data.</text>
</comment>
<dbReference type="EMBL" id="BPLR01002039">
    <property type="protein sequence ID" value="GIX69316.1"/>
    <property type="molecule type" value="Genomic_DNA"/>
</dbReference>
<organism evidence="1 2">
    <name type="scientific">Caerostris extrusa</name>
    <name type="common">Bark spider</name>
    <name type="synonym">Caerostris bankana</name>
    <dbReference type="NCBI Taxonomy" id="172846"/>
    <lineage>
        <taxon>Eukaryota</taxon>
        <taxon>Metazoa</taxon>
        <taxon>Ecdysozoa</taxon>
        <taxon>Arthropoda</taxon>
        <taxon>Chelicerata</taxon>
        <taxon>Arachnida</taxon>
        <taxon>Araneae</taxon>
        <taxon>Araneomorphae</taxon>
        <taxon>Entelegynae</taxon>
        <taxon>Araneoidea</taxon>
        <taxon>Araneidae</taxon>
        <taxon>Caerostris</taxon>
    </lineage>
</organism>
<sequence length="113" mass="12710">MGLISRGQTETLGAITTRSLVWTRLHWQMKALCFELKLQQAKFRPNISDRDAGLRASLQIAASGCSMLRSGLDKAVKRWVDQSYGVDSRETHIGVVRLDQILIHTDCGIRSIR</sequence>
<proteinExistence type="predicted"/>
<dbReference type="AlphaFoldDB" id="A0AAV4MA98"/>
<keyword evidence="2" id="KW-1185">Reference proteome</keyword>
<evidence type="ECO:0000313" key="1">
    <source>
        <dbReference type="EMBL" id="GIX69316.1"/>
    </source>
</evidence>
<name>A0AAV4MA98_CAEEX</name>
<gene>
    <name evidence="1" type="ORF">CEXT_506001</name>
</gene>
<dbReference type="Proteomes" id="UP001054945">
    <property type="component" value="Unassembled WGS sequence"/>
</dbReference>
<protein>
    <submittedName>
        <fullName evidence="1">Uncharacterized protein</fullName>
    </submittedName>
</protein>
<reference evidence="1 2" key="1">
    <citation type="submission" date="2021-06" db="EMBL/GenBank/DDBJ databases">
        <title>Caerostris extrusa draft genome.</title>
        <authorList>
            <person name="Kono N."/>
            <person name="Arakawa K."/>
        </authorList>
    </citation>
    <scope>NUCLEOTIDE SEQUENCE [LARGE SCALE GENOMIC DNA]</scope>
</reference>